<keyword evidence="2" id="KW-0805">Transcription regulation</keyword>
<dbReference type="InterPro" id="IPR050389">
    <property type="entry name" value="LysR-type_TF"/>
</dbReference>
<evidence type="ECO:0000256" key="4">
    <source>
        <dbReference type="ARBA" id="ARBA00023163"/>
    </source>
</evidence>
<dbReference type="PROSITE" id="PS50931">
    <property type="entry name" value="HTH_LYSR"/>
    <property type="match status" value="1"/>
</dbReference>
<dbReference type="Gene3D" id="1.10.10.10">
    <property type="entry name" value="Winged helix-like DNA-binding domain superfamily/Winged helix DNA-binding domain"/>
    <property type="match status" value="1"/>
</dbReference>
<comment type="caution">
    <text evidence="6">The sequence shown here is derived from an EMBL/GenBank/DDBJ whole genome shotgun (WGS) entry which is preliminary data.</text>
</comment>
<dbReference type="InterPro" id="IPR036388">
    <property type="entry name" value="WH-like_DNA-bd_sf"/>
</dbReference>
<dbReference type="PANTHER" id="PTHR30118:SF14">
    <property type="entry name" value="LYSR FAMILY TRANSCRIPTIONAL REGULATOR"/>
    <property type="match status" value="1"/>
</dbReference>
<dbReference type="AlphaFoldDB" id="A0A502GCV3"/>
<dbReference type="InterPro" id="IPR005119">
    <property type="entry name" value="LysR_subst-bd"/>
</dbReference>
<dbReference type="Pfam" id="PF00126">
    <property type="entry name" value="HTH_1"/>
    <property type="match status" value="1"/>
</dbReference>
<dbReference type="SUPFAM" id="SSF53850">
    <property type="entry name" value="Periplasmic binding protein-like II"/>
    <property type="match status" value="1"/>
</dbReference>
<keyword evidence="4" id="KW-0804">Transcription</keyword>
<dbReference type="Gene3D" id="3.40.190.10">
    <property type="entry name" value="Periplasmic binding protein-like II"/>
    <property type="match status" value="2"/>
</dbReference>
<sequence>MSSNTIINNFENINAFDFNLLFVFETIFIYSSVSIAADKLDSSPSSVSQSLNKLRAYFSDPLFVRKGQGLVPTTVAILLHERIGDDLGGLVNSLVNFTESDTRNKFIVYCSPYTAQRILPDICSVIHQNNLPYELVHISADASLDASEDVLTYRKADVIFDTKPQYGNATVTMEYMRENVLAVCEKSHPRLNDKLTTEDLGRESFTFLNINTQGLKRFQDMIEEVKSNRHKFFTSSSVEVNAAVTEVTECVSFVTETFFAKFGECYNLKALECSFELPPMIFYMTYNKSAMQNSNFSQFIEVIKKIKNLGS</sequence>
<dbReference type="Pfam" id="PF03466">
    <property type="entry name" value="LysR_substrate"/>
    <property type="match status" value="1"/>
</dbReference>
<evidence type="ECO:0000313" key="7">
    <source>
        <dbReference type="Proteomes" id="UP000317663"/>
    </source>
</evidence>
<gene>
    <name evidence="6" type="ORF">EAH77_18330</name>
</gene>
<keyword evidence="7" id="KW-1185">Reference proteome</keyword>
<proteinExistence type="inferred from homology"/>
<evidence type="ECO:0000256" key="3">
    <source>
        <dbReference type="ARBA" id="ARBA00023125"/>
    </source>
</evidence>
<protein>
    <submittedName>
        <fullName evidence="6">LysR family transcriptional regulator</fullName>
    </submittedName>
</protein>
<dbReference type="OrthoDB" id="6413555at2"/>
<name>A0A502GCV3_9GAMM</name>
<dbReference type="SUPFAM" id="SSF46785">
    <property type="entry name" value="Winged helix' DNA-binding domain"/>
    <property type="match status" value="1"/>
</dbReference>
<dbReference type="RefSeq" id="WP_140474238.1">
    <property type="nucleotide sequence ID" value="NZ_RCZD01000010.1"/>
</dbReference>
<dbReference type="EMBL" id="RCZD01000010">
    <property type="protein sequence ID" value="TPG58866.1"/>
    <property type="molecule type" value="Genomic_DNA"/>
</dbReference>
<evidence type="ECO:0000256" key="2">
    <source>
        <dbReference type="ARBA" id="ARBA00023015"/>
    </source>
</evidence>
<dbReference type="GO" id="GO:0003700">
    <property type="term" value="F:DNA-binding transcription factor activity"/>
    <property type="evidence" value="ECO:0007669"/>
    <property type="project" value="InterPro"/>
</dbReference>
<dbReference type="Proteomes" id="UP000317663">
    <property type="component" value="Unassembled WGS sequence"/>
</dbReference>
<reference evidence="6 7" key="1">
    <citation type="journal article" date="2019" name="Environ. Microbiol.">
        <title>Species interactions and distinct microbial communities in high Arctic permafrost affected cryosols are associated with the CH4 and CO2 gas fluxes.</title>
        <authorList>
            <person name="Altshuler I."/>
            <person name="Hamel J."/>
            <person name="Turney S."/>
            <person name="Magnuson E."/>
            <person name="Levesque R."/>
            <person name="Greer C."/>
            <person name="Whyte L.G."/>
        </authorList>
    </citation>
    <scope>NUCLEOTIDE SEQUENCE [LARGE SCALE GENOMIC DNA]</scope>
    <source>
        <strain evidence="6 7">E4</strain>
    </source>
</reference>
<evidence type="ECO:0000313" key="6">
    <source>
        <dbReference type="EMBL" id="TPG58866.1"/>
    </source>
</evidence>
<accession>A0A502GCV3</accession>
<dbReference type="InterPro" id="IPR036390">
    <property type="entry name" value="WH_DNA-bd_sf"/>
</dbReference>
<evidence type="ECO:0000256" key="1">
    <source>
        <dbReference type="ARBA" id="ARBA00009437"/>
    </source>
</evidence>
<comment type="similarity">
    <text evidence="1">Belongs to the LysR transcriptional regulatory family.</text>
</comment>
<dbReference type="PANTHER" id="PTHR30118">
    <property type="entry name" value="HTH-TYPE TRANSCRIPTIONAL REGULATOR LEUO-RELATED"/>
    <property type="match status" value="1"/>
</dbReference>
<dbReference type="GO" id="GO:0003677">
    <property type="term" value="F:DNA binding"/>
    <property type="evidence" value="ECO:0007669"/>
    <property type="project" value="UniProtKB-KW"/>
</dbReference>
<dbReference type="InterPro" id="IPR000847">
    <property type="entry name" value="LysR_HTH_N"/>
</dbReference>
<keyword evidence="3" id="KW-0238">DNA-binding</keyword>
<feature type="domain" description="HTH lysR-type" evidence="5">
    <location>
        <begin position="16"/>
        <end position="73"/>
    </location>
</feature>
<organism evidence="6 7">
    <name type="scientific">Ewingella americana</name>
    <dbReference type="NCBI Taxonomy" id="41202"/>
    <lineage>
        <taxon>Bacteria</taxon>
        <taxon>Pseudomonadati</taxon>
        <taxon>Pseudomonadota</taxon>
        <taxon>Gammaproteobacteria</taxon>
        <taxon>Enterobacterales</taxon>
        <taxon>Yersiniaceae</taxon>
        <taxon>Ewingella</taxon>
    </lineage>
</organism>
<evidence type="ECO:0000259" key="5">
    <source>
        <dbReference type="PROSITE" id="PS50931"/>
    </source>
</evidence>